<evidence type="ECO:0000256" key="2">
    <source>
        <dbReference type="ARBA" id="ARBA00005184"/>
    </source>
</evidence>
<evidence type="ECO:0000256" key="1">
    <source>
        <dbReference type="ARBA" id="ARBA00004191"/>
    </source>
</evidence>
<comment type="subcellular location">
    <subcellularLocation>
        <location evidence="1">Secreted</location>
        <location evidence="1">Cell wall</location>
    </subcellularLocation>
</comment>
<keyword evidence="9 12" id="KW-0063">Aspartyl esterase</keyword>
<dbReference type="InterPro" id="IPR000070">
    <property type="entry name" value="Pectinesterase_cat"/>
</dbReference>
<dbReference type="GO" id="GO:0042545">
    <property type="term" value="P:cell wall modification"/>
    <property type="evidence" value="ECO:0007669"/>
    <property type="project" value="UniProtKB-UniRule"/>
</dbReference>
<evidence type="ECO:0000256" key="10">
    <source>
        <dbReference type="ARBA" id="ARBA00047928"/>
    </source>
</evidence>
<evidence type="ECO:0000256" key="6">
    <source>
        <dbReference type="ARBA" id="ARBA00022525"/>
    </source>
</evidence>
<evidence type="ECO:0000256" key="4">
    <source>
        <dbReference type="ARBA" id="ARBA00013229"/>
    </source>
</evidence>
<dbReference type="Proteomes" id="UP001345219">
    <property type="component" value="Chromosome 16"/>
</dbReference>
<dbReference type="Gene3D" id="2.160.20.10">
    <property type="entry name" value="Single-stranded right-handed beta-helix, Pectin lyase-like"/>
    <property type="match status" value="1"/>
</dbReference>
<sequence>MMAIVFVVRVDAMGKEGGYFIGWEDLRLDQRRTGMSWRSELSLNWTTNRVIVVDKDGNGDSVSVQGAVDMVPVDNTERVKILILPGIYREKVLVPKSKPYISFIGNENQTSGTLITWNDKASDIDSAGYELGTYRSASVTVESDYFCAAGITFENTVLAVPGGYGMQAVALRLSGDKAVLYRIRVIGTQDTLLDECGTHYFYQCHIQGSIDFIFGRSRSLYDSCLLQSTATGAGAIAAHHRESPDENTGFSFVKCVVNGTGSIFLGRAWGNYSTIVYSHCYFDNIIIPVGWSDWDQPYKQKFQGIVFISSLKHRGRLMVENRTVVFGEYQCQGRGADMKGRVPWLKHFTDEEARPFLDRKFIQGENWLRL</sequence>
<comment type="caution">
    <text evidence="14">The sequence shown here is derived from an EMBL/GenBank/DDBJ whole genome shotgun (WGS) entry which is preliminary data.</text>
</comment>
<keyword evidence="8 12" id="KW-0378">Hydrolase</keyword>
<dbReference type="SUPFAM" id="SSF51126">
    <property type="entry name" value="Pectin lyase-like"/>
    <property type="match status" value="1"/>
</dbReference>
<evidence type="ECO:0000256" key="3">
    <source>
        <dbReference type="ARBA" id="ARBA00008891"/>
    </source>
</evidence>
<evidence type="ECO:0000256" key="11">
    <source>
        <dbReference type="PROSITE-ProRule" id="PRU10040"/>
    </source>
</evidence>
<evidence type="ECO:0000256" key="9">
    <source>
        <dbReference type="ARBA" id="ARBA00023085"/>
    </source>
</evidence>
<evidence type="ECO:0000313" key="15">
    <source>
        <dbReference type="Proteomes" id="UP001345219"/>
    </source>
</evidence>
<dbReference type="AlphaFoldDB" id="A0AAN7PXE9"/>
<dbReference type="Pfam" id="PF01095">
    <property type="entry name" value="Pectinesterase"/>
    <property type="match status" value="1"/>
</dbReference>
<feature type="domain" description="Pectinesterase catalytic" evidence="13">
    <location>
        <begin position="51"/>
        <end position="297"/>
    </location>
</feature>
<dbReference type="EC" id="3.1.1.11" evidence="4 12"/>
<comment type="pathway">
    <text evidence="2 12">Glycan metabolism; pectin degradation; 2-dehydro-3-deoxy-D-gluconate from pectin: step 1/5.</text>
</comment>
<dbReference type="GO" id="GO:0045490">
    <property type="term" value="P:pectin catabolic process"/>
    <property type="evidence" value="ECO:0007669"/>
    <property type="project" value="UniProtKB-UniRule"/>
</dbReference>
<comment type="catalytic activity">
    <reaction evidence="10 12">
        <text>[(1-&gt;4)-alpha-D-galacturonosyl methyl ester](n) + n H2O = [(1-&gt;4)-alpha-D-galacturonosyl](n) + n methanol + n H(+)</text>
        <dbReference type="Rhea" id="RHEA:22380"/>
        <dbReference type="Rhea" id="RHEA-COMP:14570"/>
        <dbReference type="Rhea" id="RHEA-COMP:14573"/>
        <dbReference type="ChEBI" id="CHEBI:15377"/>
        <dbReference type="ChEBI" id="CHEBI:15378"/>
        <dbReference type="ChEBI" id="CHEBI:17790"/>
        <dbReference type="ChEBI" id="CHEBI:140522"/>
        <dbReference type="ChEBI" id="CHEBI:140523"/>
        <dbReference type="EC" id="3.1.1.11"/>
    </reaction>
</comment>
<evidence type="ECO:0000256" key="8">
    <source>
        <dbReference type="ARBA" id="ARBA00022801"/>
    </source>
</evidence>
<organism evidence="14 15">
    <name type="scientific">Trapa incisa</name>
    <dbReference type="NCBI Taxonomy" id="236973"/>
    <lineage>
        <taxon>Eukaryota</taxon>
        <taxon>Viridiplantae</taxon>
        <taxon>Streptophyta</taxon>
        <taxon>Embryophyta</taxon>
        <taxon>Tracheophyta</taxon>
        <taxon>Spermatophyta</taxon>
        <taxon>Magnoliopsida</taxon>
        <taxon>eudicotyledons</taxon>
        <taxon>Gunneridae</taxon>
        <taxon>Pentapetalae</taxon>
        <taxon>rosids</taxon>
        <taxon>malvids</taxon>
        <taxon>Myrtales</taxon>
        <taxon>Lythraceae</taxon>
        <taxon>Trapa</taxon>
    </lineage>
</organism>
<dbReference type="PROSITE" id="PS00503">
    <property type="entry name" value="PECTINESTERASE_2"/>
    <property type="match status" value="1"/>
</dbReference>
<accession>A0AAN7PXE9</accession>
<dbReference type="PANTHER" id="PTHR31321:SF31">
    <property type="entry name" value="PECTINESTERASE QRT1"/>
    <property type="match status" value="1"/>
</dbReference>
<dbReference type="InterPro" id="IPR033131">
    <property type="entry name" value="Pectinesterase_Asp_AS"/>
</dbReference>
<evidence type="ECO:0000256" key="12">
    <source>
        <dbReference type="RuleBase" id="RU000589"/>
    </source>
</evidence>
<keyword evidence="7" id="KW-0732">Signal</keyword>
<dbReference type="PANTHER" id="PTHR31321">
    <property type="entry name" value="ACYL-COA THIOESTER HYDROLASE YBHC-RELATED"/>
    <property type="match status" value="1"/>
</dbReference>
<keyword evidence="15" id="KW-1185">Reference proteome</keyword>
<dbReference type="FunFam" id="2.160.20.10:FF:000008">
    <property type="entry name" value="Pectinesterase"/>
    <property type="match status" value="1"/>
</dbReference>
<evidence type="ECO:0000256" key="7">
    <source>
        <dbReference type="ARBA" id="ARBA00022729"/>
    </source>
</evidence>
<proteinExistence type="inferred from homology"/>
<evidence type="ECO:0000259" key="13">
    <source>
        <dbReference type="Pfam" id="PF01095"/>
    </source>
</evidence>
<evidence type="ECO:0000256" key="5">
    <source>
        <dbReference type="ARBA" id="ARBA00022512"/>
    </source>
</evidence>
<feature type="active site" evidence="11">
    <location>
        <position position="211"/>
    </location>
</feature>
<protein>
    <recommendedName>
        <fullName evidence="4 12">Pectinesterase</fullName>
        <ecNumber evidence="4 12">3.1.1.11</ecNumber>
    </recommendedName>
</protein>
<dbReference type="InterPro" id="IPR012334">
    <property type="entry name" value="Pectin_lyas_fold"/>
</dbReference>
<keyword evidence="5" id="KW-0134">Cell wall</keyword>
<dbReference type="InterPro" id="IPR011050">
    <property type="entry name" value="Pectin_lyase_fold/virulence"/>
</dbReference>
<name>A0AAN7PXE9_9MYRT</name>
<comment type="similarity">
    <text evidence="3">Belongs to the pectinesterase family.</text>
</comment>
<dbReference type="GO" id="GO:0030599">
    <property type="term" value="F:pectinesterase activity"/>
    <property type="evidence" value="ECO:0007669"/>
    <property type="project" value="UniProtKB-UniRule"/>
</dbReference>
<reference evidence="14 15" key="1">
    <citation type="journal article" date="2023" name="Hortic Res">
        <title>Pangenome of water caltrop reveals structural variations and asymmetric subgenome divergence after allopolyploidization.</title>
        <authorList>
            <person name="Zhang X."/>
            <person name="Chen Y."/>
            <person name="Wang L."/>
            <person name="Yuan Y."/>
            <person name="Fang M."/>
            <person name="Shi L."/>
            <person name="Lu R."/>
            <person name="Comes H.P."/>
            <person name="Ma Y."/>
            <person name="Chen Y."/>
            <person name="Huang G."/>
            <person name="Zhou Y."/>
            <person name="Zheng Z."/>
            <person name="Qiu Y."/>
        </authorList>
    </citation>
    <scope>NUCLEOTIDE SEQUENCE [LARGE SCALE GENOMIC DNA]</scope>
    <source>
        <tissue evidence="14">Roots</tissue>
    </source>
</reference>
<dbReference type="EMBL" id="JAXIOK010000016">
    <property type="protein sequence ID" value="KAK4753335.1"/>
    <property type="molecule type" value="Genomic_DNA"/>
</dbReference>
<evidence type="ECO:0000313" key="14">
    <source>
        <dbReference type="EMBL" id="KAK4753335.1"/>
    </source>
</evidence>
<gene>
    <name evidence="14" type="ORF">SAY87_022133</name>
</gene>
<keyword evidence="6" id="KW-0964">Secreted</keyword>